<dbReference type="Pfam" id="PF20127">
    <property type="entry name" value="DUF6517"/>
    <property type="match status" value="1"/>
</dbReference>
<organism evidence="1 2">
    <name type="scientific">Halapricum desulfuricans</name>
    <dbReference type="NCBI Taxonomy" id="2841257"/>
    <lineage>
        <taxon>Archaea</taxon>
        <taxon>Methanobacteriati</taxon>
        <taxon>Methanobacteriota</taxon>
        <taxon>Stenosarchaea group</taxon>
        <taxon>Halobacteria</taxon>
        <taxon>Halobacteriales</taxon>
        <taxon>Haloarculaceae</taxon>
        <taxon>Halapricum</taxon>
    </lineage>
</organism>
<dbReference type="InterPro" id="IPR045396">
    <property type="entry name" value="DUF6517"/>
</dbReference>
<dbReference type="RefSeq" id="WP_229111337.1">
    <property type="nucleotide sequence ID" value="NZ_CP064788.1"/>
</dbReference>
<keyword evidence="2" id="KW-1185">Reference proteome</keyword>
<accession>A0A897N6U9</accession>
<evidence type="ECO:0000313" key="1">
    <source>
        <dbReference type="EMBL" id="QSG08181.1"/>
    </source>
</evidence>
<dbReference type="Proteomes" id="UP000662973">
    <property type="component" value="Chromosome"/>
</dbReference>
<dbReference type="GeneID" id="68851431"/>
<gene>
    <name evidence="1" type="ORF">HSR122_0776</name>
</gene>
<proteinExistence type="predicted"/>
<evidence type="ECO:0000313" key="2">
    <source>
        <dbReference type="Proteomes" id="UP000662973"/>
    </source>
</evidence>
<reference evidence="1 2" key="1">
    <citation type="submission" date="2020-11" db="EMBL/GenBank/DDBJ databases">
        <title>Carbohydrate-dependent, anaerobic sulfur respiration: A novel catabolism in halophilic archaea.</title>
        <authorList>
            <person name="Sorokin D.Y."/>
            <person name="Messina E."/>
            <person name="Smedile F."/>
            <person name="La Cono V."/>
            <person name="Hallsworth J.E."/>
            <person name="Yakimov M.M."/>
        </authorList>
    </citation>
    <scope>NUCLEOTIDE SEQUENCE [LARGE SCALE GENOMIC DNA]</scope>
    <source>
        <strain evidence="1 2">HSR12-2</strain>
    </source>
</reference>
<dbReference type="EMBL" id="CP064788">
    <property type="protein sequence ID" value="QSG08181.1"/>
    <property type="molecule type" value="Genomic_DNA"/>
</dbReference>
<dbReference type="AlphaFoldDB" id="A0A897N6U9"/>
<dbReference type="KEGG" id="hds:HSR122_0776"/>
<name>A0A897N6U9_9EURY</name>
<protein>
    <submittedName>
        <fullName evidence="1">Uncharacterized protein</fullName>
    </submittedName>
</protein>
<sequence>MTVPEPAHPVDRLHDGGWARIESEQRVLARLPVVTVHGHTVVYGDERLRERVTDATGCDRPWRFFFVTRLGLSPSPPGSIPSMVARIVRSRVRDGFADRLRERGFTDVSESRREELRVRSGERAGLTGYRARDSLDCADGPADLPVKGWVGIWSHDGTFYVAGGAYPAVDLGDVLGIDLETDPGAFRTELFELIRTVGE</sequence>